<organism evidence="9 10">
    <name type="scientific">Cohnella rhizosphaerae</name>
    <dbReference type="NCBI Taxonomy" id="1457232"/>
    <lineage>
        <taxon>Bacteria</taxon>
        <taxon>Bacillati</taxon>
        <taxon>Bacillota</taxon>
        <taxon>Bacilli</taxon>
        <taxon>Bacillales</taxon>
        <taxon>Paenibacillaceae</taxon>
        <taxon>Cohnella</taxon>
    </lineage>
</organism>
<keyword evidence="5 7" id="KW-1133">Transmembrane helix</keyword>
<feature type="transmembrane region" description="Helical" evidence="7">
    <location>
        <begin position="242"/>
        <end position="263"/>
    </location>
</feature>
<dbReference type="PANTHER" id="PTHR43744:SF8">
    <property type="entry name" value="SN-GLYCEROL-3-PHOSPHATE TRANSPORT SYSTEM PERMEASE PROTEIN UGPE"/>
    <property type="match status" value="1"/>
</dbReference>
<dbReference type="AlphaFoldDB" id="A0A9X4L0F0"/>
<dbReference type="InterPro" id="IPR035906">
    <property type="entry name" value="MetI-like_sf"/>
</dbReference>
<dbReference type="EMBL" id="JAPDIA010000009">
    <property type="protein sequence ID" value="MDG0814701.1"/>
    <property type="molecule type" value="Genomic_DNA"/>
</dbReference>
<evidence type="ECO:0000256" key="6">
    <source>
        <dbReference type="ARBA" id="ARBA00023136"/>
    </source>
</evidence>
<dbReference type="SUPFAM" id="SSF161098">
    <property type="entry name" value="MetI-like"/>
    <property type="match status" value="1"/>
</dbReference>
<evidence type="ECO:0000256" key="5">
    <source>
        <dbReference type="ARBA" id="ARBA00022989"/>
    </source>
</evidence>
<dbReference type="PANTHER" id="PTHR43744">
    <property type="entry name" value="ABC TRANSPORTER PERMEASE PROTEIN MG189-RELATED-RELATED"/>
    <property type="match status" value="1"/>
</dbReference>
<feature type="transmembrane region" description="Helical" evidence="7">
    <location>
        <begin position="105"/>
        <end position="128"/>
    </location>
</feature>
<gene>
    <name evidence="9" type="ORF">OMP40_39500</name>
</gene>
<dbReference type="GO" id="GO:0005886">
    <property type="term" value="C:plasma membrane"/>
    <property type="evidence" value="ECO:0007669"/>
    <property type="project" value="UniProtKB-SubCell"/>
</dbReference>
<feature type="transmembrane region" description="Helical" evidence="7">
    <location>
        <begin position="73"/>
        <end position="93"/>
    </location>
</feature>
<name>A0A9X4L0F0_9BACL</name>
<keyword evidence="2 7" id="KW-0813">Transport</keyword>
<keyword evidence="3" id="KW-1003">Cell membrane</keyword>
<protein>
    <submittedName>
        <fullName evidence="9">Carbohydrate ABC transporter permease</fullName>
    </submittedName>
</protein>
<keyword evidence="6 7" id="KW-0472">Membrane</keyword>
<proteinExistence type="inferred from homology"/>
<comment type="caution">
    <text evidence="9">The sequence shown here is derived from an EMBL/GenBank/DDBJ whole genome shotgun (WGS) entry which is preliminary data.</text>
</comment>
<dbReference type="GO" id="GO:0055085">
    <property type="term" value="P:transmembrane transport"/>
    <property type="evidence" value="ECO:0007669"/>
    <property type="project" value="InterPro"/>
</dbReference>
<dbReference type="PROSITE" id="PS50928">
    <property type="entry name" value="ABC_TM1"/>
    <property type="match status" value="1"/>
</dbReference>
<feature type="domain" description="ABC transmembrane type-1" evidence="8">
    <location>
        <begin position="70"/>
        <end position="263"/>
    </location>
</feature>
<sequence>MRMRTGISSWLWRMVLFLWALTILLPLFWIFYQSLKTNQAFFADIWAFPEHLEWSNYEKAWTSLGIGRSAVNTLYYVGLSLLISLFVSTVNAYAFTRIEWRLRSLLWSVIMLSLFLPGINILVSQYTLMRALNLTDSLNGLVLLASLPVGAFELLLLGSFMRTLPKELDESAFIDGATLFQVFRKIILPLSMPGIVTIGIFKFVGLYNDFLGPFILISDPAKYPISVNMYNANAMMEYKADWVTLLAGLVITIIPTVIVYVLFQRRIIEGATMGGVKG</sequence>
<dbReference type="Proteomes" id="UP001153404">
    <property type="component" value="Unassembled WGS sequence"/>
</dbReference>
<evidence type="ECO:0000256" key="1">
    <source>
        <dbReference type="ARBA" id="ARBA00004651"/>
    </source>
</evidence>
<comment type="similarity">
    <text evidence="7">Belongs to the binding-protein-dependent transport system permease family.</text>
</comment>
<evidence type="ECO:0000256" key="3">
    <source>
        <dbReference type="ARBA" id="ARBA00022475"/>
    </source>
</evidence>
<reference evidence="9" key="1">
    <citation type="submission" date="2022-10" db="EMBL/GenBank/DDBJ databases">
        <title>Comparative genomic analysis of Cohnella hashimotonis sp. nov., isolated from the International Space Station.</title>
        <authorList>
            <person name="Simpson A."/>
            <person name="Venkateswaran K."/>
        </authorList>
    </citation>
    <scope>NUCLEOTIDE SEQUENCE</scope>
    <source>
        <strain evidence="9">DSM 28161</strain>
    </source>
</reference>
<accession>A0A9X4L0F0</accession>
<evidence type="ECO:0000313" key="10">
    <source>
        <dbReference type="Proteomes" id="UP001153404"/>
    </source>
</evidence>
<dbReference type="RefSeq" id="WP_277539666.1">
    <property type="nucleotide sequence ID" value="NZ_JAPDIA010000009.1"/>
</dbReference>
<evidence type="ECO:0000256" key="2">
    <source>
        <dbReference type="ARBA" id="ARBA00022448"/>
    </source>
</evidence>
<feature type="transmembrane region" description="Helical" evidence="7">
    <location>
        <begin position="12"/>
        <end position="32"/>
    </location>
</feature>
<feature type="transmembrane region" description="Helical" evidence="7">
    <location>
        <begin position="182"/>
        <end position="204"/>
    </location>
</feature>
<dbReference type="InterPro" id="IPR000515">
    <property type="entry name" value="MetI-like"/>
</dbReference>
<dbReference type="Pfam" id="PF00528">
    <property type="entry name" value="BPD_transp_1"/>
    <property type="match status" value="1"/>
</dbReference>
<comment type="subcellular location">
    <subcellularLocation>
        <location evidence="1 7">Cell membrane</location>
        <topology evidence="1 7">Multi-pass membrane protein</topology>
    </subcellularLocation>
</comment>
<evidence type="ECO:0000256" key="7">
    <source>
        <dbReference type="RuleBase" id="RU363032"/>
    </source>
</evidence>
<evidence type="ECO:0000256" key="4">
    <source>
        <dbReference type="ARBA" id="ARBA00022692"/>
    </source>
</evidence>
<keyword evidence="4 7" id="KW-0812">Transmembrane</keyword>
<dbReference type="CDD" id="cd06261">
    <property type="entry name" value="TM_PBP2"/>
    <property type="match status" value="1"/>
</dbReference>
<dbReference type="Gene3D" id="1.10.3720.10">
    <property type="entry name" value="MetI-like"/>
    <property type="match status" value="1"/>
</dbReference>
<feature type="transmembrane region" description="Helical" evidence="7">
    <location>
        <begin position="140"/>
        <end position="161"/>
    </location>
</feature>
<evidence type="ECO:0000259" key="8">
    <source>
        <dbReference type="PROSITE" id="PS50928"/>
    </source>
</evidence>
<evidence type="ECO:0000313" key="9">
    <source>
        <dbReference type="EMBL" id="MDG0814701.1"/>
    </source>
</evidence>
<keyword evidence="10" id="KW-1185">Reference proteome</keyword>